<reference evidence="2" key="1">
    <citation type="submission" date="2023-10" db="EMBL/GenBank/DDBJ databases">
        <authorList>
            <person name="Chen Y."/>
            <person name="Shah S."/>
            <person name="Dougan E. K."/>
            <person name="Thang M."/>
            <person name="Chan C."/>
        </authorList>
    </citation>
    <scope>NUCLEOTIDE SEQUENCE [LARGE SCALE GENOMIC DNA]</scope>
</reference>
<accession>A0ABN9UE64</accession>
<keyword evidence="3" id="KW-1185">Reference proteome</keyword>
<proteinExistence type="predicted"/>
<sequence>MLTNYINVVIVCLSTVTSSLRLMPNGEPEEWATASAEISAMRESLPNVSAQHSRLGRTNKSVAILLVGMQKHMLVESKLKHVVEPLLAQGWKVDVFVELVALGIEPGFTWIPVKGDTVAERVSAVSSRMADEFLSLFQQNLEMRGARLVHGNLLQADYDLTGDLASAQGLAGLGRMSQYSPFSNNDSVLSQNHQTFVLKDSVIGQAVLKRFKGLQNLMSVVTATSDYDFVLVTRDSDLWLHKLDLDSFAGQVQQDAPVVYTKACLQWLGGVNDKTFLFSGSASKRILSTLYNDFFNETHHALDNSRNAELYWKQLITQVHRVRSRPQHPSRIPTADALWRLVDGSKHLCVKRKYFCKEFNAENTAPMCPQVHD</sequence>
<dbReference type="EMBL" id="CAUYUJ010015759">
    <property type="protein sequence ID" value="CAK0857810.1"/>
    <property type="molecule type" value="Genomic_DNA"/>
</dbReference>
<name>A0ABN9UE64_9DINO</name>
<evidence type="ECO:0000313" key="2">
    <source>
        <dbReference type="EMBL" id="CAK0857810.1"/>
    </source>
</evidence>
<evidence type="ECO:0008006" key="4">
    <source>
        <dbReference type="Google" id="ProtNLM"/>
    </source>
</evidence>
<evidence type="ECO:0000313" key="3">
    <source>
        <dbReference type="Proteomes" id="UP001189429"/>
    </source>
</evidence>
<gene>
    <name evidence="2" type="ORF">PCOR1329_LOCUS47779</name>
</gene>
<keyword evidence="1" id="KW-0732">Signal</keyword>
<feature type="chain" id="PRO_5046340969" description="Nucleotide-diphospho-sugar transferase domain-containing protein" evidence="1">
    <location>
        <begin position="20"/>
        <end position="373"/>
    </location>
</feature>
<feature type="signal peptide" evidence="1">
    <location>
        <begin position="1"/>
        <end position="19"/>
    </location>
</feature>
<evidence type="ECO:0000256" key="1">
    <source>
        <dbReference type="SAM" id="SignalP"/>
    </source>
</evidence>
<dbReference type="Proteomes" id="UP001189429">
    <property type="component" value="Unassembled WGS sequence"/>
</dbReference>
<protein>
    <recommendedName>
        <fullName evidence="4">Nucleotide-diphospho-sugar transferase domain-containing protein</fullName>
    </recommendedName>
</protein>
<organism evidence="2 3">
    <name type="scientific">Prorocentrum cordatum</name>
    <dbReference type="NCBI Taxonomy" id="2364126"/>
    <lineage>
        <taxon>Eukaryota</taxon>
        <taxon>Sar</taxon>
        <taxon>Alveolata</taxon>
        <taxon>Dinophyceae</taxon>
        <taxon>Prorocentrales</taxon>
        <taxon>Prorocentraceae</taxon>
        <taxon>Prorocentrum</taxon>
    </lineage>
</organism>
<comment type="caution">
    <text evidence="2">The sequence shown here is derived from an EMBL/GenBank/DDBJ whole genome shotgun (WGS) entry which is preliminary data.</text>
</comment>